<evidence type="ECO:0000313" key="2">
    <source>
        <dbReference type="EMBL" id="KAK2069747.1"/>
    </source>
</evidence>
<evidence type="ECO:0000256" key="1">
    <source>
        <dbReference type="SAM" id="MobiDB-lite"/>
    </source>
</evidence>
<dbReference type="PANTHER" id="PTHR39610:SF2">
    <property type="entry name" value="BZIP DOMAIN-CONTAINING PROTEIN"/>
    <property type="match status" value="1"/>
</dbReference>
<feature type="compositionally biased region" description="Polar residues" evidence="1">
    <location>
        <begin position="250"/>
        <end position="259"/>
    </location>
</feature>
<gene>
    <name evidence="2" type="ORF">P8C59_004301</name>
</gene>
<feature type="compositionally biased region" description="Low complexity" evidence="1">
    <location>
        <begin position="71"/>
        <end position="85"/>
    </location>
</feature>
<dbReference type="Proteomes" id="UP001217918">
    <property type="component" value="Unassembled WGS sequence"/>
</dbReference>
<feature type="region of interest" description="Disordered" evidence="1">
    <location>
        <begin position="303"/>
        <end position="354"/>
    </location>
</feature>
<dbReference type="PANTHER" id="PTHR39610">
    <property type="entry name" value="BZIP DOMAIN-CONTAINING PROTEIN-RELATED"/>
    <property type="match status" value="1"/>
</dbReference>
<comment type="caution">
    <text evidence="2">The sequence shown here is derived from an EMBL/GenBank/DDBJ whole genome shotgun (WGS) entry which is preliminary data.</text>
</comment>
<name>A0AAD9I3F7_9PEZI</name>
<feature type="compositionally biased region" description="Low complexity" evidence="1">
    <location>
        <begin position="15"/>
        <end position="26"/>
    </location>
</feature>
<feature type="compositionally biased region" description="Low complexity" evidence="1">
    <location>
        <begin position="40"/>
        <end position="52"/>
    </location>
</feature>
<organism evidence="2 3">
    <name type="scientific">Phyllachora maydis</name>
    <dbReference type="NCBI Taxonomy" id="1825666"/>
    <lineage>
        <taxon>Eukaryota</taxon>
        <taxon>Fungi</taxon>
        <taxon>Dikarya</taxon>
        <taxon>Ascomycota</taxon>
        <taxon>Pezizomycotina</taxon>
        <taxon>Sordariomycetes</taxon>
        <taxon>Sordariomycetidae</taxon>
        <taxon>Phyllachorales</taxon>
        <taxon>Phyllachoraceae</taxon>
        <taxon>Phyllachora</taxon>
    </lineage>
</organism>
<feature type="compositionally biased region" description="Polar residues" evidence="1">
    <location>
        <begin position="307"/>
        <end position="327"/>
    </location>
</feature>
<sequence>MAPDLNSLPPSAVDEPATPTARPEPTSNSLDAASLRNADSSHSPSPRSASISLQAAATLNAGLQWGEPIRRSSSTSISRPRQSPSAGRRRSQVLMNLQLADPSVPGPGEMIAESHMSTTADSHHARTPSLGELHQSLENEQEFQVNRLLQEIRRLQTQLAQRPAPQPHLHQLASTSGLAINEAADASVATSSSVPAPTPQPARSTTAPSTGTTPRSPGTVSHPRSSFDMARADLQQRRSRTPSRGASPKLRSTSFSTESGEPWILGGRDESAFYQAETQMLIRENQMLRHRIRELERQFADAVGTASGASNAHEPSQSSQLVRSTSVSEDDVSRPYLGSSMTPLPTVTDALKEG</sequence>
<proteinExistence type="predicted"/>
<accession>A0AAD9I3F7</accession>
<evidence type="ECO:0000313" key="3">
    <source>
        <dbReference type="Proteomes" id="UP001217918"/>
    </source>
</evidence>
<dbReference type="AlphaFoldDB" id="A0AAD9I3F7"/>
<protein>
    <submittedName>
        <fullName evidence="2">Uncharacterized protein</fullName>
    </submittedName>
</protein>
<feature type="region of interest" description="Disordered" evidence="1">
    <location>
        <begin position="1"/>
        <end position="126"/>
    </location>
</feature>
<feature type="region of interest" description="Disordered" evidence="1">
    <location>
        <begin position="184"/>
        <end position="264"/>
    </location>
</feature>
<keyword evidence="3" id="KW-1185">Reference proteome</keyword>
<dbReference type="EMBL" id="JAQQPM010000003">
    <property type="protein sequence ID" value="KAK2069747.1"/>
    <property type="molecule type" value="Genomic_DNA"/>
</dbReference>
<reference evidence="2" key="1">
    <citation type="journal article" date="2023" name="Mol. Plant Microbe Interact.">
        <title>Elucidating the Obligate Nature and Biological Capacity of an Invasive Fungal Corn Pathogen.</title>
        <authorList>
            <person name="MacCready J.S."/>
            <person name="Roggenkamp E.M."/>
            <person name="Gdanetz K."/>
            <person name="Chilvers M.I."/>
        </authorList>
    </citation>
    <scope>NUCLEOTIDE SEQUENCE</scope>
    <source>
        <strain evidence="2">PM02</strain>
    </source>
</reference>
<feature type="compositionally biased region" description="Low complexity" evidence="1">
    <location>
        <begin position="184"/>
        <end position="219"/>
    </location>
</feature>